<evidence type="ECO:0000313" key="1">
    <source>
        <dbReference type="EMBL" id="KXT98219.1"/>
    </source>
</evidence>
<comment type="caution">
    <text evidence="1">The sequence shown here is derived from an EMBL/GenBank/DDBJ whole genome shotgun (WGS) entry which is preliminary data.</text>
</comment>
<gene>
    <name evidence="1" type="ORF">SMIDD28_01273</name>
</gene>
<protein>
    <submittedName>
        <fullName evidence="1">Uncharacterized protein</fullName>
    </submittedName>
</protein>
<dbReference type="EMBL" id="LQOA01000039">
    <property type="protein sequence ID" value="KXT98219.1"/>
    <property type="molecule type" value="Genomic_DNA"/>
</dbReference>
<sequence length="39" mass="4610">MKVKKEIKVIDYDYRKTMFATTLKIIKKGGVHMIYSHPP</sequence>
<name>A0A139Q6N1_STRMT</name>
<dbReference type="AlphaFoldDB" id="A0A139Q6N1"/>
<accession>A0A139Q6N1</accession>
<proteinExistence type="predicted"/>
<reference evidence="1 2" key="1">
    <citation type="submission" date="2016-01" db="EMBL/GenBank/DDBJ databases">
        <title>Highly variable Streptococcus oralis are common among viridans streptococci isolated from primates.</title>
        <authorList>
            <person name="Denapaite D."/>
            <person name="Rieger M."/>
            <person name="Koendgen S."/>
            <person name="Brueckner R."/>
            <person name="Ochigava I."/>
            <person name="Kappeler P."/>
            <person name="Maetz-Rensing K."/>
            <person name="Leendertz F."/>
            <person name="Hakenbeck R."/>
        </authorList>
    </citation>
    <scope>NUCLEOTIDE SEQUENCE [LARGE SCALE GENOMIC DNA]</scope>
    <source>
        <strain evidence="1 2">DD28</strain>
    </source>
</reference>
<dbReference type="Proteomes" id="UP000070136">
    <property type="component" value="Unassembled WGS sequence"/>
</dbReference>
<evidence type="ECO:0000313" key="2">
    <source>
        <dbReference type="Proteomes" id="UP000070136"/>
    </source>
</evidence>
<dbReference type="PATRIC" id="fig|28037.234.peg.1333"/>
<organism evidence="1 2">
    <name type="scientific">Streptococcus mitis</name>
    <dbReference type="NCBI Taxonomy" id="28037"/>
    <lineage>
        <taxon>Bacteria</taxon>
        <taxon>Bacillati</taxon>
        <taxon>Bacillota</taxon>
        <taxon>Bacilli</taxon>
        <taxon>Lactobacillales</taxon>
        <taxon>Streptococcaceae</taxon>
        <taxon>Streptococcus</taxon>
        <taxon>Streptococcus mitis group</taxon>
    </lineage>
</organism>